<evidence type="ECO:0000256" key="7">
    <source>
        <dbReference type="SAM" id="MobiDB-lite"/>
    </source>
</evidence>
<keyword evidence="6" id="KW-0694">RNA-binding</keyword>
<protein>
    <recommendedName>
        <fullName evidence="8">RRM domain-containing protein</fullName>
    </recommendedName>
</protein>
<proteinExistence type="predicted"/>
<evidence type="ECO:0000256" key="4">
    <source>
        <dbReference type="ARBA" id="ARBA00023187"/>
    </source>
</evidence>
<gene>
    <name evidence="9" type="ORF">PRUPE_2G119000</name>
</gene>
<dbReference type="STRING" id="3760.A0A251QES3"/>
<feature type="compositionally biased region" description="Low complexity" evidence="7">
    <location>
        <begin position="53"/>
        <end position="66"/>
    </location>
</feature>
<comment type="subcellular location">
    <subcellularLocation>
        <location evidence="1">Nucleus</location>
    </subcellularLocation>
</comment>
<evidence type="ECO:0000313" key="9">
    <source>
        <dbReference type="EMBL" id="ONI22288.1"/>
    </source>
</evidence>
<feature type="compositionally biased region" description="Basic and acidic residues" evidence="7">
    <location>
        <begin position="862"/>
        <end position="879"/>
    </location>
</feature>
<dbReference type="SUPFAM" id="SSF54928">
    <property type="entry name" value="RNA-binding domain, RBD"/>
    <property type="match status" value="1"/>
</dbReference>
<dbReference type="InterPro" id="IPR011990">
    <property type="entry name" value="TPR-like_helical_dom_sf"/>
</dbReference>
<dbReference type="GO" id="GO:0006397">
    <property type="term" value="P:mRNA processing"/>
    <property type="evidence" value="ECO:0007669"/>
    <property type="project" value="UniProtKB-KW"/>
</dbReference>
<evidence type="ECO:0000259" key="8">
    <source>
        <dbReference type="PROSITE" id="PS50102"/>
    </source>
</evidence>
<dbReference type="eggNOG" id="KOG0128">
    <property type="taxonomic scope" value="Eukaryota"/>
</dbReference>
<feature type="compositionally biased region" description="Basic and acidic residues" evidence="7">
    <location>
        <begin position="801"/>
        <end position="815"/>
    </location>
</feature>
<feature type="region of interest" description="Disordered" evidence="7">
    <location>
        <begin position="39"/>
        <end position="88"/>
    </location>
</feature>
<dbReference type="Proteomes" id="UP000006882">
    <property type="component" value="Chromosome G2"/>
</dbReference>
<evidence type="ECO:0000256" key="6">
    <source>
        <dbReference type="PROSITE-ProRule" id="PRU00176"/>
    </source>
</evidence>
<dbReference type="InterPro" id="IPR035979">
    <property type="entry name" value="RBD_domain_sf"/>
</dbReference>
<sequence>MYMLVNCSNCRTPLQLPPGAESIRCALCQAVTLIADPRTLPPPASSHAPTPPSSYSHAPSHHSPYSQAPPPPSPYSHAPPGPPPNAHGRKKAVICGISYKYSRHELKGCINDAKCMRFLLINKFHFPEDSIVMLTEDNNGEQPMPDLPDQDPSSSDSDSDSGLEDGDQAQKNLQLQTLEAELSINRGNYNGHVQYIKILRQMADIVKLRQAMEAMNELFPLTPSMWIGSTGSHAFPAIEKLYEQGVFEYLSISLWHDYLYFVQQNDPSVRECSSAGILKARNLFERALTAAGLHVSEGNKLWEGYREFEQAIFCYETDNQAREKQIQLIRNLFHHQLSVPHVDMRSTLLDYKAWEVERGNILDAGSSDLDGISSHVASVYQKALELYNASFHLEKQICRQGIYLWLEYTHYLDETLKVGSIITNVYSRAVKNCPCVGELCVRYLLLLERGHASEKEISTVFEKSLQCILTLNEYLNLYLTRVDGLRRRLSCPVEGENVLDYSLIRETFQNASDYFSANLKITDGLLRLHAYWACLELNLPKDLLAAREVWESLLKIRDSMLEAWQGYIAMETELGHFSLYVGDAKRFPATGSEDICHLWLCFEREFGSLDDFDHAVQKVSPRLEGQQLFKSQQETKFTGEGDDYFKKNACDKRKQVSEIPDEQYPAKWQKNAAQKIKKAHGKDSEILNSFEQNTEEKIKAKGDKPDVENEQPMKEPVSEKTKVHADQCTAFVLNFPSKANEEHLHQIFGDVGGVVAIRILHDKFTGKPREMAFVDFSDDAHLVAAVAKNKQRLLGKKLSIGKKEHARGSESRESAETSNGSRAHRALQSTHTRGSDNVQLRGRNTFATPRNILSLGQTANKPKTEEQGDEKPKSNDELRNMFLKG</sequence>
<dbReference type="CDD" id="cd00590">
    <property type="entry name" value="RRM_SF"/>
    <property type="match status" value="1"/>
</dbReference>
<name>A0A251QES3_PRUPE</name>
<evidence type="ECO:0000256" key="2">
    <source>
        <dbReference type="ARBA" id="ARBA00022664"/>
    </source>
</evidence>
<dbReference type="SUPFAM" id="SSF48452">
    <property type="entry name" value="TPR-like"/>
    <property type="match status" value="1"/>
</dbReference>
<dbReference type="NCBIfam" id="TIGR01053">
    <property type="entry name" value="LSD1"/>
    <property type="match status" value="1"/>
</dbReference>
<dbReference type="PROSITE" id="PS50102">
    <property type="entry name" value="RRM"/>
    <property type="match status" value="1"/>
</dbReference>
<dbReference type="PANTHER" id="PTHR17204">
    <property type="entry name" value="PRE-MRNA PROCESSING PROTEIN PRP39-RELATED"/>
    <property type="match status" value="1"/>
</dbReference>
<keyword evidence="10" id="KW-1185">Reference proteome</keyword>
<evidence type="ECO:0000256" key="5">
    <source>
        <dbReference type="ARBA" id="ARBA00023242"/>
    </source>
</evidence>
<feature type="compositionally biased region" description="Polar residues" evidence="7">
    <location>
        <begin position="816"/>
        <end position="838"/>
    </location>
</feature>
<dbReference type="Pfam" id="PF00076">
    <property type="entry name" value="RRM_1"/>
    <property type="match status" value="1"/>
</dbReference>
<dbReference type="EMBL" id="CM007652">
    <property type="protein sequence ID" value="ONI22288.1"/>
    <property type="molecule type" value="Genomic_DNA"/>
</dbReference>
<dbReference type="GO" id="GO:0005634">
    <property type="term" value="C:nucleus"/>
    <property type="evidence" value="ECO:0007669"/>
    <property type="project" value="UniProtKB-SubCell"/>
</dbReference>
<dbReference type="InterPro" id="IPR005735">
    <property type="entry name" value="Znf_LSD1"/>
</dbReference>
<reference evidence="9 10" key="1">
    <citation type="journal article" date="2013" name="Nat. Genet.">
        <title>The high-quality draft genome of peach (Prunus persica) identifies unique patterns of genetic diversity, domestication and genome evolution.</title>
        <authorList>
            <consortium name="International Peach Genome Initiative"/>
            <person name="Verde I."/>
            <person name="Abbott A.G."/>
            <person name="Scalabrin S."/>
            <person name="Jung S."/>
            <person name="Shu S."/>
            <person name="Marroni F."/>
            <person name="Zhebentyayeva T."/>
            <person name="Dettori M.T."/>
            <person name="Grimwood J."/>
            <person name="Cattonaro F."/>
            <person name="Zuccolo A."/>
            <person name="Rossini L."/>
            <person name="Jenkins J."/>
            <person name="Vendramin E."/>
            <person name="Meisel L.A."/>
            <person name="Decroocq V."/>
            <person name="Sosinski B."/>
            <person name="Prochnik S."/>
            <person name="Mitros T."/>
            <person name="Policriti A."/>
            <person name="Cipriani G."/>
            <person name="Dondini L."/>
            <person name="Ficklin S."/>
            <person name="Goodstein D.M."/>
            <person name="Xuan P."/>
            <person name="Del Fabbro C."/>
            <person name="Aramini V."/>
            <person name="Copetti D."/>
            <person name="Gonzalez S."/>
            <person name="Horner D.S."/>
            <person name="Falchi R."/>
            <person name="Lucas S."/>
            <person name="Mica E."/>
            <person name="Maldonado J."/>
            <person name="Lazzari B."/>
            <person name="Bielenberg D."/>
            <person name="Pirona R."/>
            <person name="Miculan M."/>
            <person name="Barakat A."/>
            <person name="Testolin R."/>
            <person name="Stella A."/>
            <person name="Tartarini S."/>
            <person name="Tonutti P."/>
            <person name="Arus P."/>
            <person name="Orellana A."/>
            <person name="Wells C."/>
            <person name="Main D."/>
            <person name="Vizzotto G."/>
            <person name="Silva H."/>
            <person name="Salamini F."/>
            <person name="Schmutz J."/>
            <person name="Morgante M."/>
            <person name="Rokhsar D.S."/>
        </authorList>
    </citation>
    <scope>NUCLEOTIDE SEQUENCE [LARGE SCALE GENOMIC DNA]</scope>
    <source>
        <strain evidence="10">cv. Nemared</strain>
    </source>
</reference>
<dbReference type="InterPro" id="IPR012677">
    <property type="entry name" value="Nucleotide-bd_a/b_plait_sf"/>
</dbReference>
<dbReference type="Gene3D" id="3.40.50.12660">
    <property type="match status" value="1"/>
</dbReference>
<dbReference type="Pfam" id="PF06943">
    <property type="entry name" value="zf-LSD1"/>
    <property type="match status" value="1"/>
</dbReference>
<dbReference type="Gramene" id="ONI22288">
    <property type="protein sequence ID" value="ONI22288"/>
    <property type="gene ID" value="PRUPE_2G119000"/>
</dbReference>
<dbReference type="SMART" id="SM00386">
    <property type="entry name" value="HAT"/>
    <property type="match status" value="4"/>
</dbReference>
<dbReference type="SMART" id="SM00360">
    <property type="entry name" value="RRM"/>
    <property type="match status" value="1"/>
</dbReference>
<feature type="region of interest" description="Disordered" evidence="7">
    <location>
        <begin position="699"/>
        <end position="721"/>
    </location>
</feature>
<keyword evidence="2" id="KW-0507">mRNA processing</keyword>
<accession>A0A251QES3</accession>
<feature type="domain" description="RRM" evidence="8">
    <location>
        <begin position="728"/>
        <end position="805"/>
    </location>
</feature>
<keyword evidence="3" id="KW-0677">Repeat</keyword>
<feature type="compositionally biased region" description="Acidic residues" evidence="7">
    <location>
        <begin position="157"/>
        <end position="167"/>
    </location>
</feature>
<dbReference type="Gene3D" id="1.25.40.10">
    <property type="entry name" value="Tetratricopeptide repeat domain"/>
    <property type="match status" value="1"/>
</dbReference>
<keyword evidence="5" id="KW-0539">Nucleus</keyword>
<dbReference type="Gene3D" id="3.30.70.330">
    <property type="match status" value="1"/>
</dbReference>
<dbReference type="AlphaFoldDB" id="A0A251QES3"/>
<feature type="region of interest" description="Disordered" evidence="7">
    <location>
        <begin position="798"/>
        <end position="885"/>
    </location>
</feature>
<dbReference type="InterPro" id="IPR003107">
    <property type="entry name" value="HAT"/>
</dbReference>
<dbReference type="PANTHER" id="PTHR17204:SF25">
    <property type="entry name" value="RRM DOMAIN-CONTAINING PROTEIN"/>
    <property type="match status" value="1"/>
</dbReference>
<dbReference type="InterPro" id="IPR008847">
    <property type="entry name" value="Suf"/>
</dbReference>
<feature type="compositionally biased region" description="Pro residues" evidence="7">
    <location>
        <begin position="39"/>
        <end position="52"/>
    </location>
</feature>
<evidence type="ECO:0000256" key="1">
    <source>
        <dbReference type="ARBA" id="ARBA00004123"/>
    </source>
</evidence>
<feature type="compositionally biased region" description="Pro residues" evidence="7">
    <location>
        <begin position="67"/>
        <end position="85"/>
    </location>
</feature>
<organism evidence="9 10">
    <name type="scientific">Prunus persica</name>
    <name type="common">Peach</name>
    <name type="synonym">Amygdalus persica</name>
    <dbReference type="NCBI Taxonomy" id="3760"/>
    <lineage>
        <taxon>Eukaryota</taxon>
        <taxon>Viridiplantae</taxon>
        <taxon>Streptophyta</taxon>
        <taxon>Embryophyta</taxon>
        <taxon>Tracheophyta</taxon>
        <taxon>Spermatophyta</taxon>
        <taxon>Magnoliopsida</taxon>
        <taxon>eudicotyledons</taxon>
        <taxon>Gunneridae</taxon>
        <taxon>Pentapetalae</taxon>
        <taxon>rosids</taxon>
        <taxon>fabids</taxon>
        <taxon>Rosales</taxon>
        <taxon>Rosaceae</taxon>
        <taxon>Amygdaloideae</taxon>
        <taxon>Amygdaleae</taxon>
        <taxon>Prunus</taxon>
    </lineage>
</organism>
<keyword evidence="4" id="KW-0508">mRNA splicing</keyword>
<evidence type="ECO:0000313" key="10">
    <source>
        <dbReference type="Proteomes" id="UP000006882"/>
    </source>
</evidence>
<evidence type="ECO:0000256" key="3">
    <source>
        <dbReference type="ARBA" id="ARBA00022737"/>
    </source>
</evidence>
<feature type="region of interest" description="Disordered" evidence="7">
    <location>
        <begin position="136"/>
        <end position="167"/>
    </location>
</feature>
<dbReference type="GO" id="GO:0008380">
    <property type="term" value="P:RNA splicing"/>
    <property type="evidence" value="ECO:0007669"/>
    <property type="project" value="UniProtKB-KW"/>
</dbReference>
<dbReference type="Pfam" id="PF05843">
    <property type="entry name" value="Suf"/>
    <property type="match status" value="1"/>
</dbReference>
<dbReference type="GO" id="GO:0003723">
    <property type="term" value="F:RNA binding"/>
    <property type="evidence" value="ECO:0007669"/>
    <property type="project" value="UniProtKB-UniRule"/>
</dbReference>
<dbReference type="InterPro" id="IPR000504">
    <property type="entry name" value="RRM_dom"/>
</dbReference>